<dbReference type="EMBL" id="VCEB01000002">
    <property type="protein sequence ID" value="KAB0383277.1"/>
    <property type="molecule type" value="Genomic_DNA"/>
</dbReference>
<evidence type="ECO:0000313" key="3">
    <source>
        <dbReference type="EMBL" id="KAB0383277.1"/>
    </source>
</evidence>
<name>A0A5J5MTR8_MUNRE</name>
<organism evidence="3 4">
    <name type="scientific">Muntiacus reevesi</name>
    <name type="common">Reeves' muntjac</name>
    <name type="synonym">Cervus reevesi</name>
    <dbReference type="NCBI Taxonomy" id="9886"/>
    <lineage>
        <taxon>Eukaryota</taxon>
        <taxon>Metazoa</taxon>
        <taxon>Chordata</taxon>
        <taxon>Craniata</taxon>
        <taxon>Vertebrata</taxon>
        <taxon>Euteleostomi</taxon>
        <taxon>Mammalia</taxon>
        <taxon>Eutheria</taxon>
        <taxon>Laurasiatheria</taxon>
        <taxon>Artiodactyla</taxon>
        <taxon>Ruminantia</taxon>
        <taxon>Pecora</taxon>
        <taxon>Cervidae</taxon>
        <taxon>Muntiacinae</taxon>
        <taxon>Muntiacus</taxon>
    </lineage>
</organism>
<evidence type="ECO:0000259" key="2">
    <source>
        <dbReference type="Pfam" id="PF03184"/>
    </source>
</evidence>
<dbReference type="PANTHER" id="PTHR19303">
    <property type="entry name" value="TRANSPOSON"/>
    <property type="match status" value="1"/>
</dbReference>
<dbReference type="AlphaFoldDB" id="A0A5J5MTR8"/>
<gene>
    <name evidence="3" type="ORF">FD755_005194</name>
</gene>
<comment type="caution">
    <text evidence="3">The sequence shown here is derived from an EMBL/GenBank/DDBJ whole genome shotgun (WGS) entry which is preliminary data.</text>
</comment>
<evidence type="ECO:0000313" key="4">
    <source>
        <dbReference type="Proteomes" id="UP000326062"/>
    </source>
</evidence>
<feature type="compositionally biased region" description="Low complexity" evidence="1">
    <location>
        <begin position="409"/>
        <end position="422"/>
    </location>
</feature>
<feature type="domain" description="DDE-1" evidence="2">
    <location>
        <begin position="137"/>
        <end position="251"/>
    </location>
</feature>
<feature type="region of interest" description="Disordered" evidence="1">
    <location>
        <begin position="401"/>
        <end position="438"/>
    </location>
</feature>
<dbReference type="InterPro" id="IPR050863">
    <property type="entry name" value="CenT-Element_Derived"/>
</dbReference>
<dbReference type="PANTHER" id="PTHR19303:SF26">
    <property type="entry name" value="TIGGER TRANSPOSABLE ELEMENT-DERIVED PROTEIN 1"/>
    <property type="match status" value="1"/>
</dbReference>
<dbReference type="Proteomes" id="UP000326062">
    <property type="component" value="Chromosome 2"/>
</dbReference>
<reference evidence="3 4" key="1">
    <citation type="submission" date="2019-06" db="EMBL/GenBank/DDBJ databases">
        <title>Discovery of a novel chromosome fission-fusion reversal in muntjac.</title>
        <authorList>
            <person name="Mudd A.B."/>
            <person name="Bredeson J.V."/>
            <person name="Baum R."/>
            <person name="Hockemeyer D."/>
            <person name="Rokhsar D.S."/>
        </authorList>
    </citation>
    <scope>NUCLEOTIDE SEQUENCE [LARGE SCALE GENOMIC DNA]</scope>
    <source>
        <strain evidence="3">UCam_UCB_Mr</strain>
        <tissue evidence="3">Fibroblast cell line</tissue>
    </source>
</reference>
<dbReference type="InterPro" id="IPR004875">
    <property type="entry name" value="DDE_SF_endonuclease_dom"/>
</dbReference>
<protein>
    <recommendedName>
        <fullName evidence="2">DDE-1 domain-containing protein</fullName>
    </recommendedName>
</protein>
<keyword evidence="4" id="KW-1185">Reference proteome</keyword>
<dbReference type="GO" id="GO:0005634">
    <property type="term" value="C:nucleus"/>
    <property type="evidence" value="ECO:0007669"/>
    <property type="project" value="TreeGrafter"/>
</dbReference>
<accession>A0A5J5MTR8</accession>
<evidence type="ECO:0000256" key="1">
    <source>
        <dbReference type="SAM" id="MobiDB-lite"/>
    </source>
</evidence>
<proteinExistence type="predicted"/>
<dbReference type="GO" id="GO:0003677">
    <property type="term" value="F:DNA binding"/>
    <property type="evidence" value="ECO:0007669"/>
    <property type="project" value="TreeGrafter"/>
</dbReference>
<dbReference type="Pfam" id="PF03184">
    <property type="entry name" value="DDE_1"/>
    <property type="match status" value="1"/>
</dbReference>
<sequence>MPKARRSQHLGLLCQSQPKNETTLLLIMEKVLVVWIEVQNSHNVPIGRSVTQIMALTLQFKERSYLHNSDAQGEAASADTEATASHPADLAAIMNESVYTKQQIFSVDETAFFWRKRPSRTLIATEEKSMPDFKASKDRLTLLLGANPAGDLKMKPVLIYYSENPRVLRSYAKLILPVLYKWNNKGWMTAHLLTIRFTEYLKCTFVAQLIPLFIDLVSSHPRGLMEIHNEINVVFRPANTTFILQPIDQGYSSNGSIQSKLKTFWKGSVILDAIKNIIHGKSVNTNRNLKEVDSKLRNSCRCGRNSKRARIKSRGGRIKTELLQSHDKTLTDEKLLLSDEQRNSISLVDEAASGFGRNDSNSESPTVGKMLSNSLACYKEIAHERKSQLMWQTLLLPHFKKLPQPPQPSTTTTLITQQPSTSRQDPPPGKSLHWLKTR</sequence>